<dbReference type="PANTHER" id="PTHR21248">
    <property type="entry name" value="CARDIOLIPIN SYNTHASE"/>
    <property type="match status" value="1"/>
</dbReference>
<name>A0A1M5YBN4_9GAMM</name>
<dbReference type="PANTHER" id="PTHR21248:SF12">
    <property type="entry name" value="CARDIOLIPIN SYNTHASE C"/>
    <property type="match status" value="1"/>
</dbReference>
<dbReference type="EMBL" id="FQXG01000007">
    <property type="protein sequence ID" value="SHI09329.1"/>
    <property type="molecule type" value="Genomic_DNA"/>
</dbReference>
<evidence type="ECO:0000313" key="3">
    <source>
        <dbReference type="Proteomes" id="UP000184268"/>
    </source>
</evidence>
<dbReference type="CDD" id="cd09113">
    <property type="entry name" value="PLDc_ymdC_like_2"/>
    <property type="match status" value="1"/>
</dbReference>
<dbReference type="RefSeq" id="WP_159437702.1">
    <property type="nucleotide sequence ID" value="NZ_FQXG01000007.1"/>
</dbReference>
<dbReference type="SMART" id="SM00155">
    <property type="entry name" value="PLDc"/>
    <property type="match status" value="2"/>
</dbReference>
<dbReference type="Pfam" id="PF13091">
    <property type="entry name" value="PLDc_2"/>
    <property type="match status" value="2"/>
</dbReference>
<dbReference type="SUPFAM" id="SSF56024">
    <property type="entry name" value="Phospholipase D/nuclease"/>
    <property type="match status" value="2"/>
</dbReference>
<evidence type="ECO:0000313" key="2">
    <source>
        <dbReference type="EMBL" id="SHI09329.1"/>
    </source>
</evidence>
<dbReference type="Proteomes" id="UP000184268">
    <property type="component" value="Unassembled WGS sequence"/>
</dbReference>
<gene>
    <name evidence="2" type="ORF">SAMN02745129_4041</name>
</gene>
<dbReference type="GO" id="GO:0030572">
    <property type="term" value="F:phosphatidyltransferase activity"/>
    <property type="evidence" value="ECO:0007669"/>
    <property type="project" value="UniProtKB-ARBA"/>
</dbReference>
<sequence length="526" mass="58786">MSPSHFAKHCGWAGSHWLKTFALVLLVLAAGACSSLPDSSHVAPTYSLPAAEDGPLKELAAGFVQQHPQGHSGFSLISRADEAMHARLALIDSATTSLDLQYFIWSDDTAGDLLFERLMQAADRGVRVRVLVDDFGLSASSKGLSIASKHPNLSIHVFNPIPGRDGVIRSMFSWLSSFQELNRRMHNKLMIADKQVAIVGGRNIGDAYFGLSDKYNFVDLDVLVIGQVIPELASAFDEYWNDPIVFPAEAFTDSVDPKTHQKFRTWLRERVNKGAERQSLYPIEVQEWGPWLTQRSKGWLSGKGYFMQDDPVAIDGENLRLVDMLAYMSQPSEHELILASPYLIPVDNFLDALAEKAERGIEVHLITNSLGSNNHTIAHSHYRKYREDILATGARLYEFNHQPDTEVQSLAEPELGTAKFISFHTKTMVADGRRSFVGSLNFDPRALVINTENGLLIDSEPVAVAIRDYLLKMKAPENAWQLQYQQDGKIIWRGADGQVLERQPAQGTGQRVKDSLYRWIPIESQL</sequence>
<dbReference type="AlphaFoldDB" id="A0A1M5YBN4"/>
<dbReference type="CDD" id="cd09111">
    <property type="entry name" value="PLDc_ymdC_like_1"/>
    <property type="match status" value="1"/>
</dbReference>
<dbReference type="PROSITE" id="PS50035">
    <property type="entry name" value="PLD"/>
    <property type="match status" value="2"/>
</dbReference>
<dbReference type="OrthoDB" id="9814092at2"/>
<dbReference type="Gene3D" id="3.30.870.10">
    <property type="entry name" value="Endonuclease Chain A"/>
    <property type="match status" value="2"/>
</dbReference>
<keyword evidence="3" id="KW-1185">Reference proteome</keyword>
<evidence type="ECO:0000259" key="1">
    <source>
        <dbReference type="PROSITE" id="PS50035"/>
    </source>
</evidence>
<reference evidence="2 3" key="1">
    <citation type="submission" date="2016-11" db="EMBL/GenBank/DDBJ databases">
        <authorList>
            <person name="Jaros S."/>
            <person name="Januszkiewicz K."/>
            <person name="Wedrychowicz H."/>
        </authorList>
    </citation>
    <scope>NUCLEOTIDE SEQUENCE [LARGE SCALE GENOMIC DNA]</scope>
    <source>
        <strain evidence="2 3">DSM 16917</strain>
    </source>
</reference>
<proteinExistence type="predicted"/>
<organism evidence="2 3">
    <name type="scientific">Ferrimonas marina</name>
    <dbReference type="NCBI Taxonomy" id="299255"/>
    <lineage>
        <taxon>Bacteria</taxon>
        <taxon>Pseudomonadati</taxon>
        <taxon>Pseudomonadota</taxon>
        <taxon>Gammaproteobacteria</taxon>
        <taxon>Alteromonadales</taxon>
        <taxon>Ferrimonadaceae</taxon>
        <taxon>Ferrimonas</taxon>
    </lineage>
</organism>
<feature type="domain" description="PLD phosphodiesterase" evidence="1">
    <location>
        <begin position="419"/>
        <end position="446"/>
    </location>
</feature>
<dbReference type="GO" id="GO:0032049">
    <property type="term" value="P:cardiolipin biosynthetic process"/>
    <property type="evidence" value="ECO:0007669"/>
    <property type="project" value="UniProtKB-ARBA"/>
</dbReference>
<feature type="domain" description="PLD phosphodiesterase" evidence="1">
    <location>
        <begin position="181"/>
        <end position="208"/>
    </location>
</feature>
<dbReference type="STRING" id="299255.SAMN02745129_4041"/>
<dbReference type="InterPro" id="IPR001736">
    <property type="entry name" value="PLipase_D/transphosphatidylase"/>
</dbReference>
<dbReference type="InterPro" id="IPR025202">
    <property type="entry name" value="PLD-like_dom"/>
</dbReference>
<protein>
    <submittedName>
        <fullName evidence="2">Phosphatidylserine/phosphatidylglycerophosphate/cardiolipin synthase</fullName>
    </submittedName>
</protein>
<accession>A0A1M5YBN4</accession>